<feature type="region of interest" description="Disordered" evidence="1">
    <location>
        <begin position="1"/>
        <end position="20"/>
    </location>
</feature>
<feature type="domain" description="KAP NTPase" evidence="3">
    <location>
        <begin position="27"/>
        <end position="397"/>
    </location>
</feature>
<dbReference type="RefSeq" id="WP_074979293.1">
    <property type="nucleotide sequence ID" value="NZ_FPAG01000007.1"/>
</dbReference>
<keyword evidence="2" id="KW-1133">Transmembrane helix</keyword>
<reference evidence="4 5" key="1">
    <citation type="submission" date="2016-10" db="EMBL/GenBank/DDBJ databases">
        <authorList>
            <person name="de Groot N.N."/>
        </authorList>
    </citation>
    <scope>NUCLEOTIDE SEQUENCE [LARGE SCALE GENOMIC DNA]</scope>
    <source>
        <strain evidence="4 5">CGMCC 1.6114</strain>
    </source>
</reference>
<evidence type="ECO:0000313" key="5">
    <source>
        <dbReference type="Proteomes" id="UP000183209"/>
    </source>
</evidence>
<evidence type="ECO:0000259" key="3">
    <source>
        <dbReference type="Pfam" id="PF07693"/>
    </source>
</evidence>
<name>A0A1I6ULP7_9FLAO</name>
<dbReference type="InterPro" id="IPR011646">
    <property type="entry name" value="KAP_P-loop"/>
</dbReference>
<evidence type="ECO:0000256" key="1">
    <source>
        <dbReference type="SAM" id="MobiDB-lite"/>
    </source>
</evidence>
<dbReference type="SUPFAM" id="SSF52540">
    <property type="entry name" value="P-loop containing nucleoside triphosphate hydrolases"/>
    <property type="match status" value="1"/>
</dbReference>
<dbReference type="InterPro" id="IPR027417">
    <property type="entry name" value="P-loop_NTPase"/>
</dbReference>
<dbReference type="EMBL" id="FPAG01000007">
    <property type="protein sequence ID" value="SFT02360.1"/>
    <property type="molecule type" value="Genomic_DNA"/>
</dbReference>
<accession>A0A1I6ULP7</accession>
<feature type="transmembrane region" description="Helical" evidence="2">
    <location>
        <begin position="177"/>
        <end position="196"/>
    </location>
</feature>
<evidence type="ECO:0000256" key="2">
    <source>
        <dbReference type="SAM" id="Phobius"/>
    </source>
</evidence>
<proteinExistence type="predicted"/>
<dbReference type="OrthoDB" id="88903at2"/>
<sequence length="1110" mass="129980">MSEPTKKPIYISSSPSGEDLFEGKSHEKISNTIFELIKNKALPNNVIGIEGKWGSGKSNVVSILNNKFGEIKSDYFFFTYDAWGHQEDLTRRTFLEELITSLKFEKKFKGSVDWTNELNKLLAKKSTKNTTKFPKIKFYWILIMASILLFSFFNVLYDDFLLKNDLFPKHTLPNLKLFLSKYLLPIIVFVWGLIELRKEYKAFDKKDQTKDYDYKERLKRLLYIFSGSDLESEELEHTLENEPTVKSFKEYFENITSDLKSDGLVIVFDNMDRLTKSDKVLSLWSSIHTFFAEEKVDNVWVIIPYDKGHLAKHFDDDNHNKVDNFIGKTFSTIFRISPPVLSDWKKFFELKFKEAFDDIINDNDIELISSLYELITDVNNKRPRDIITFINNLVSLYLQHNSTIDIKYLALFLLRKKEILENPLISIANKHFLKEESHMFRNEAELEENLAAIVYNVDKEKSSEVLLTNNIDDIFLKANIEALKEVKKHSEFKVYFANTVNKSNFSNSRPENTAKIFDEVKDVISAQALKSYWERFANNLDRRPKEEFIELLEWHKSIIKNTSRKTSKSLADKIVYNSKSEFEKSSNSSKYYSTLHDLLVFLNNENKKLKPLIEKVRFTPKDFVHYIDDMSNVFKEGECTFDDLKIFTDSDELNKYFIDHENGFVEELHKFVHVIRYLKTNAKSYKFKNIQDKVDSELNSIAYTDAKKISKLIEINKVLNEKASLKLIPEAIGTNYLNHHGTNTDEPFIDIISNQIAHLMTVAPRSTVLTNELNKLDNARKIAEVIQYYISYGDLLKVVIEKGRNYPLVDEIIKILTTDYFGFTQSLNSKWVFENLDKIRTKFFEENFTLFLTQFDRWDDKFDIKDIPEVFELRQDILKETFDNNNHEFSSIKLIHSQILSEFREASKEDWLNNFNTESNFNFAFIGLVNSNLLDKKITKSKDFMEAYDEYLTSIAKNEESIPANEEFWNNLLNANYLDKRKLNRIYDDLLDLLIDYPELNVEQIKFFALGIFEFSAIPPTKADSVCRKIILHLNDDDKIFYQILEAHGEKIIQIINSSQGRYNQDLSEMFGQKLDDESIDKALIESIFDKTKLEIPIKDSQDNGEVTTS</sequence>
<keyword evidence="2" id="KW-0812">Transmembrane</keyword>
<feature type="transmembrane region" description="Helical" evidence="2">
    <location>
        <begin position="138"/>
        <end position="157"/>
    </location>
</feature>
<evidence type="ECO:0000313" key="4">
    <source>
        <dbReference type="EMBL" id="SFT02360.1"/>
    </source>
</evidence>
<dbReference type="AlphaFoldDB" id="A0A1I6ULP7"/>
<dbReference type="Pfam" id="PF07693">
    <property type="entry name" value="KAP_NTPase"/>
    <property type="match status" value="1"/>
</dbReference>
<dbReference type="Proteomes" id="UP000183209">
    <property type="component" value="Unassembled WGS sequence"/>
</dbReference>
<keyword evidence="2" id="KW-0472">Membrane</keyword>
<protein>
    <submittedName>
        <fullName evidence="4">KAP family P-loop domain-containing protein</fullName>
    </submittedName>
</protein>
<organism evidence="4 5">
    <name type="scientific">Zhouia amylolytica</name>
    <dbReference type="NCBI Taxonomy" id="376730"/>
    <lineage>
        <taxon>Bacteria</taxon>
        <taxon>Pseudomonadati</taxon>
        <taxon>Bacteroidota</taxon>
        <taxon>Flavobacteriia</taxon>
        <taxon>Flavobacteriales</taxon>
        <taxon>Flavobacteriaceae</taxon>
        <taxon>Zhouia</taxon>
    </lineage>
</organism>
<gene>
    <name evidence="4" type="ORF">SAMN04487906_2573</name>
</gene>